<organism evidence="13 14">
    <name type="scientific">Pseudomonas luteola</name>
    <dbReference type="NCBI Taxonomy" id="47886"/>
    <lineage>
        <taxon>Bacteria</taxon>
        <taxon>Pseudomonadati</taxon>
        <taxon>Pseudomonadota</taxon>
        <taxon>Gammaproteobacteria</taxon>
        <taxon>Pseudomonadales</taxon>
        <taxon>Pseudomonadaceae</taxon>
        <taxon>Pseudomonas</taxon>
    </lineage>
</organism>
<keyword evidence="9" id="KW-0046">Antibiotic resistance</keyword>
<evidence type="ECO:0000313" key="15">
    <source>
        <dbReference type="Proteomes" id="UP000626180"/>
    </source>
</evidence>
<evidence type="ECO:0000256" key="5">
    <source>
        <dbReference type="ARBA" id="ARBA00022556"/>
    </source>
</evidence>
<dbReference type="CDD" id="cd03349">
    <property type="entry name" value="LbH_XAT"/>
    <property type="match status" value="1"/>
</dbReference>
<name>A0A2X2CGN8_PSELU</name>
<gene>
    <name evidence="13" type="primary">cat</name>
    <name evidence="12" type="ORF">IRZ65_07655</name>
    <name evidence="13" type="ORF">NCTC11842_01831</name>
</gene>
<evidence type="ECO:0000256" key="11">
    <source>
        <dbReference type="ARBA" id="ARBA00047633"/>
    </source>
</evidence>
<dbReference type="PANTHER" id="PTHR43300:SF12">
    <property type="entry name" value="CHLORAMPHENICOL ACETYLTRANSFERASE"/>
    <property type="match status" value="1"/>
</dbReference>
<keyword evidence="5" id="KW-0441">Lipid A biosynthesis</keyword>
<keyword evidence="4" id="KW-0444">Lipid biosynthesis</keyword>
<reference evidence="13 14" key="1">
    <citation type="submission" date="2018-06" db="EMBL/GenBank/DDBJ databases">
        <authorList>
            <consortium name="Pathogen Informatics"/>
            <person name="Doyle S."/>
        </authorList>
    </citation>
    <scope>NUCLEOTIDE SEQUENCE [LARGE SCALE GENOMIC DNA]</scope>
    <source>
        <strain evidence="13 14">NCTC11842</strain>
    </source>
</reference>
<dbReference type="SUPFAM" id="SSF51161">
    <property type="entry name" value="Trimeric LpxA-like enzymes"/>
    <property type="match status" value="1"/>
</dbReference>
<dbReference type="InterPro" id="IPR011004">
    <property type="entry name" value="Trimer_LpxA-like_sf"/>
</dbReference>
<sequence>MIKEFRNAYWKRWLRKQGCKLSNGPLGLSSRTTLLLEEHVSIGPVDVAARHLSVGAYTYIRGGSELYLVQSIGRFCSIGNNVLIGQERDTHPVHWATSHPFASDEAGLPYQGKQKMSVIGHDVWIGRDAMIMDGLSVGTGAVIAARALVTKDVPPYAIVGGSPARIIRYRFAPELIERLLASQWWTLSPEALRQLPFDDPERFVQHASSHAQPAAYKTLEVTRKGCRVR</sequence>
<reference evidence="12 15" key="2">
    <citation type="submission" date="2020-10" db="EMBL/GenBank/DDBJ databases">
        <title>Genome sequences of Pseudomonas isolates.</title>
        <authorList>
            <person name="Wessels L."/>
            <person name="Reich F."/>
            <person name="Hammerl J."/>
        </authorList>
    </citation>
    <scope>NUCLEOTIDE SEQUENCE [LARGE SCALE GENOMIC DNA]</scope>
    <source>
        <strain evidence="12 15">20-MO00624-0</strain>
    </source>
</reference>
<dbReference type="GO" id="GO:0009245">
    <property type="term" value="P:lipid A biosynthetic process"/>
    <property type="evidence" value="ECO:0007669"/>
    <property type="project" value="UniProtKB-KW"/>
</dbReference>
<evidence type="ECO:0000256" key="1">
    <source>
        <dbReference type="ARBA" id="ARBA00007274"/>
    </source>
</evidence>
<evidence type="ECO:0000256" key="7">
    <source>
        <dbReference type="ARBA" id="ARBA00022737"/>
    </source>
</evidence>
<dbReference type="PROSITE" id="PS00101">
    <property type="entry name" value="HEXAPEP_TRANSFERASES"/>
    <property type="match status" value="1"/>
</dbReference>
<evidence type="ECO:0000256" key="9">
    <source>
        <dbReference type="ARBA" id="ARBA00023251"/>
    </source>
</evidence>
<evidence type="ECO:0000256" key="6">
    <source>
        <dbReference type="ARBA" id="ARBA00022679"/>
    </source>
</evidence>
<evidence type="ECO:0000256" key="3">
    <source>
        <dbReference type="ARBA" id="ARBA00020291"/>
    </source>
</evidence>
<accession>A0A2X2CGN8</accession>
<dbReference type="Gene3D" id="2.160.10.10">
    <property type="entry name" value="Hexapeptide repeat proteins"/>
    <property type="match status" value="1"/>
</dbReference>
<keyword evidence="7" id="KW-0677">Repeat</keyword>
<dbReference type="EMBL" id="UAUF01000011">
    <property type="protein sequence ID" value="SPZ05901.1"/>
    <property type="molecule type" value="Genomic_DNA"/>
</dbReference>
<dbReference type="Proteomes" id="UP000626180">
    <property type="component" value="Unassembled WGS sequence"/>
</dbReference>
<dbReference type="Proteomes" id="UP000250443">
    <property type="component" value="Unassembled WGS sequence"/>
</dbReference>
<dbReference type="GO" id="GO:0046677">
    <property type="term" value="P:response to antibiotic"/>
    <property type="evidence" value="ECO:0007669"/>
    <property type="project" value="UniProtKB-KW"/>
</dbReference>
<dbReference type="EC" id="2.3.1.28" evidence="2"/>
<dbReference type="InterPro" id="IPR001451">
    <property type="entry name" value="Hexapep"/>
</dbReference>
<evidence type="ECO:0000256" key="8">
    <source>
        <dbReference type="ARBA" id="ARBA00023098"/>
    </source>
</evidence>
<keyword evidence="8" id="KW-0443">Lipid metabolism</keyword>
<dbReference type="PANTHER" id="PTHR43300">
    <property type="entry name" value="ACETYLTRANSFERASE"/>
    <property type="match status" value="1"/>
</dbReference>
<comment type="similarity">
    <text evidence="1">Belongs to the transferase hexapeptide repeat family.</text>
</comment>
<dbReference type="InterPro" id="IPR018357">
    <property type="entry name" value="Hexapep_transf_CS"/>
</dbReference>
<keyword evidence="6 13" id="KW-0808">Transferase</keyword>
<dbReference type="GO" id="GO:0016020">
    <property type="term" value="C:membrane"/>
    <property type="evidence" value="ECO:0007669"/>
    <property type="project" value="GOC"/>
</dbReference>
<keyword evidence="10 13" id="KW-0012">Acyltransferase</keyword>
<evidence type="ECO:0000256" key="10">
    <source>
        <dbReference type="ARBA" id="ARBA00023315"/>
    </source>
</evidence>
<keyword evidence="15" id="KW-1185">Reference proteome</keyword>
<evidence type="ECO:0000256" key="2">
    <source>
        <dbReference type="ARBA" id="ARBA00013235"/>
    </source>
</evidence>
<evidence type="ECO:0000313" key="12">
    <source>
        <dbReference type="EMBL" id="MBF8640553.1"/>
    </source>
</evidence>
<comment type="catalytic activity">
    <reaction evidence="11">
        <text>chloramphenicol + acetyl-CoA = chloramphenicol 3-acetate + CoA</text>
        <dbReference type="Rhea" id="RHEA:18421"/>
        <dbReference type="ChEBI" id="CHEBI:16730"/>
        <dbReference type="ChEBI" id="CHEBI:17698"/>
        <dbReference type="ChEBI" id="CHEBI:57287"/>
        <dbReference type="ChEBI" id="CHEBI:57288"/>
        <dbReference type="EC" id="2.3.1.28"/>
    </reaction>
</comment>
<protein>
    <recommendedName>
        <fullName evidence="3">Chloramphenicol acetyltransferase</fullName>
        <ecNumber evidence="2">2.3.1.28</ecNumber>
    </recommendedName>
</protein>
<evidence type="ECO:0000313" key="13">
    <source>
        <dbReference type="EMBL" id="SPZ05901.1"/>
    </source>
</evidence>
<dbReference type="InterPro" id="IPR050179">
    <property type="entry name" value="Trans_hexapeptide_repeat"/>
</dbReference>
<dbReference type="EMBL" id="JADMCD010000003">
    <property type="protein sequence ID" value="MBF8640553.1"/>
    <property type="molecule type" value="Genomic_DNA"/>
</dbReference>
<dbReference type="GO" id="GO:0008811">
    <property type="term" value="F:chloramphenicol O-acetyltransferase activity"/>
    <property type="evidence" value="ECO:0007669"/>
    <property type="project" value="UniProtKB-EC"/>
</dbReference>
<dbReference type="AlphaFoldDB" id="A0A2X2CGN8"/>
<dbReference type="Pfam" id="PF00132">
    <property type="entry name" value="Hexapep"/>
    <property type="match status" value="1"/>
</dbReference>
<proteinExistence type="inferred from homology"/>
<evidence type="ECO:0000313" key="14">
    <source>
        <dbReference type="Proteomes" id="UP000250443"/>
    </source>
</evidence>
<dbReference type="RefSeq" id="WP_010797994.1">
    <property type="nucleotide sequence ID" value="NZ_CP069262.1"/>
</dbReference>
<evidence type="ECO:0000256" key="4">
    <source>
        <dbReference type="ARBA" id="ARBA00022516"/>
    </source>
</evidence>